<dbReference type="Pfam" id="PF00650">
    <property type="entry name" value="CRAL_TRIO"/>
    <property type="match status" value="1"/>
</dbReference>
<accession>A0A9P0F146</accession>
<gene>
    <name evidence="2" type="ORF">BEMITA_LOCUS3772</name>
</gene>
<keyword evidence="3" id="KW-1185">Reference proteome</keyword>
<dbReference type="InterPro" id="IPR001251">
    <property type="entry name" value="CRAL-TRIO_dom"/>
</dbReference>
<evidence type="ECO:0000313" key="2">
    <source>
        <dbReference type="EMBL" id="CAH0384447.1"/>
    </source>
</evidence>
<reference evidence="2" key="1">
    <citation type="submission" date="2021-12" db="EMBL/GenBank/DDBJ databases">
        <authorList>
            <person name="King R."/>
        </authorList>
    </citation>
    <scope>NUCLEOTIDE SEQUENCE</scope>
</reference>
<dbReference type="PANTHER" id="PTHR10174">
    <property type="entry name" value="ALPHA-TOCOPHEROL TRANSFER PROTEIN-RELATED"/>
    <property type="match status" value="1"/>
</dbReference>
<name>A0A9P0F146_BEMTA</name>
<proteinExistence type="predicted"/>
<dbReference type="PANTHER" id="PTHR10174:SF213">
    <property type="entry name" value="CRAL-TRIO DOMAIN-CONTAINING PROTEIN"/>
    <property type="match status" value="1"/>
</dbReference>
<dbReference type="PRINTS" id="PR00180">
    <property type="entry name" value="CRETINALDHBP"/>
</dbReference>
<feature type="domain" description="CRAL-TRIO" evidence="1">
    <location>
        <begin position="87"/>
        <end position="249"/>
    </location>
</feature>
<dbReference type="GO" id="GO:0016020">
    <property type="term" value="C:membrane"/>
    <property type="evidence" value="ECO:0007669"/>
    <property type="project" value="TreeGrafter"/>
</dbReference>
<organism evidence="2 3">
    <name type="scientific">Bemisia tabaci</name>
    <name type="common">Sweetpotato whitefly</name>
    <name type="synonym">Aleurodes tabaci</name>
    <dbReference type="NCBI Taxonomy" id="7038"/>
    <lineage>
        <taxon>Eukaryota</taxon>
        <taxon>Metazoa</taxon>
        <taxon>Ecdysozoa</taxon>
        <taxon>Arthropoda</taxon>
        <taxon>Hexapoda</taxon>
        <taxon>Insecta</taxon>
        <taxon>Pterygota</taxon>
        <taxon>Neoptera</taxon>
        <taxon>Paraneoptera</taxon>
        <taxon>Hemiptera</taxon>
        <taxon>Sternorrhyncha</taxon>
        <taxon>Aleyrodoidea</taxon>
        <taxon>Aleyrodidae</taxon>
        <taxon>Aleyrodinae</taxon>
        <taxon>Bemisia</taxon>
    </lineage>
</organism>
<dbReference type="AlphaFoldDB" id="A0A9P0F146"/>
<sequence>MSSTIELPAVEAELEKVPEFPQKNLEVLKEWVDAVPNLPPISDIKLIHFHFSCYYDMDKTKECILKYYDIFRNHPEFFYCRDITSKGSQTAMKLLDYAILPNRTPQGYQIIFQKLSTTDTREFDFCEGIKLLNMMLDGSLYLYGLAPGTVALLDYKNCSIGHMLKSTLPMWKVVIQFLETAIPVRLKGIYFINTSFYVKKIFMLLKPFLSKGIQEMLHFYQECELSSLKELFPPECLPEDYGGTLPSVEDLHSEFGEQMLQLRELFLQEEDEVKNPAQYKNKQKVGQAIINT</sequence>
<dbReference type="InterPro" id="IPR036273">
    <property type="entry name" value="CRAL/TRIO_N_dom_sf"/>
</dbReference>
<evidence type="ECO:0000313" key="3">
    <source>
        <dbReference type="Proteomes" id="UP001152759"/>
    </source>
</evidence>
<dbReference type="InterPro" id="IPR036865">
    <property type="entry name" value="CRAL-TRIO_dom_sf"/>
</dbReference>
<dbReference type="CDD" id="cd00170">
    <property type="entry name" value="SEC14"/>
    <property type="match status" value="1"/>
</dbReference>
<dbReference type="SMART" id="SM00516">
    <property type="entry name" value="SEC14"/>
    <property type="match status" value="1"/>
</dbReference>
<dbReference type="GO" id="GO:1902936">
    <property type="term" value="F:phosphatidylinositol bisphosphate binding"/>
    <property type="evidence" value="ECO:0007669"/>
    <property type="project" value="TreeGrafter"/>
</dbReference>
<protein>
    <recommendedName>
        <fullName evidence="1">CRAL-TRIO domain-containing protein</fullName>
    </recommendedName>
</protein>
<dbReference type="Gene3D" id="3.40.525.10">
    <property type="entry name" value="CRAL-TRIO lipid binding domain"/>
    <property type="match status" value="1"/>
</dbReference>
<dbReference type="KEGG" id="btab:109043561"/>
<dbReference type="SUPFAM" id="SSF52087">
    <property type="entry name" value="CRAL/TRIO domain"/>
    <property type="match status" value="1"/>
</dbReference>
<dbReference type="PROSITE" id="PS50191">
    <property type="entry name" value="CRAL_TRIO"/>
    <property type="match status" value="1"/>
</dbReference>
<dbReference type="EMBL" id="OU963863">
    <property type="protein sequence ID" value="CAH0384447.1"/>
    <property type="molecule type" value="Genomic_DNA"/>
</dbReference>
<evidence type="ECO:0000259" key="1">
    <source>
        <dbReference type="PROSITE" id="PS50191"/>
    </source>
</evidence>
<dbReference type="SUPFAM" id="SSF46938">
    <property type="entry name" value="CRAL/TRIO N-terminal domain"/>
    <property type="match status" value="1"/>
</dbReference>
<dbReference type="Proteomes" id="UP001152759">
    <property type="component" value="Chromosome 2"/>
</dbReference>
<dbReference type="OrthoDB" id="6736570at2759"/>